<protein>
    <submittedName>
        <fullName evidence="3">Uncharacterized protein LOC113515043</fullName>
    </submittedName>
</protein>
<name>A0A6J1WJW9_GALME</name>
<organism evidence="2 3">
    <name type="scientific">Galleria mellonella</name>
    <name type="common">Greater wax moth</name>
    <dbReference type="NCBI Taxonomy" id="7137"/>
    <lineage>
        <taxon>Eukaryota</taxon>
        <taxon>Metazoa</taxon>
        <taxon>Ecdysozoa</taxon>
        <taxon>Arthropoda</taxon>
        <taxon>Hexapoda</taxon>
        <taxon>Insecta</taxon>
        <taxon>Pterygota</taxon>
        <taxon>Neoptera</taxon>
        <taxon>Endopterygota</taxon>
        <taxon>Lepidoptera</taxon>
        <taxon>Glossata</taxon>
        <taxon>Ditrysia</taxon>
        <taxon>Pyraloidea</taxon>
        <taxon>Pyralidae</taxon>
        <taxon>Galleriinae</taxon>
        <taxon>Galleria</taxon>
    </lineage>
</organism>
<evidence type="ECO:0000313" key="3">
    <source>
        <dbReference type="RefSeq" id="XP_026754976.2"/>
    </source>
</evidence>
<gene>
    <name evidence="3" type="primary">LOC113515043</name>
</gene>
<dbReference type="Proteomes" id="UP001652740">
    <property type="component" value="Unplaced"/>
</dbReference>
<evidence type="ECO:0000259" key="1">
    <source>
        <dbReference type="Pfam" id="PF13358"/>
    </source>
</evidence>
<dbReference type="GO" id="GO:0003676">
    <property type="term" value="F:nucleic acid binding"/>
    <property type="evidence" value="ECO:0007669"/>
    <property type="project" value="InterPro"/>
</dbReference>
<dbReference type="Pfam" id="PF13358">
    <property type="entry name" value="DDE_3"/>
    <property type="match status" value="1"/>
</dbReference>
<accession>A0A6J1WJW9</accession>
<dbReference type="InterPro" id="IPR036397">
    <property type="entry name" value="RNaseH_sf"/>
</dbReference>
<dbReference type="RefSeq" id="XP_026754976.2">
    <property type="nucleotide sequence ID" value="XM_026899175.3"/>
</dbReference>
<evidence type="ECO:0000313" key="2">
    <source>
        <dbReference type="Proteomes" id="UP001652740"/>
    </source>
</evidence>
<feature type="domain" description="Tc1-like transposase DDE" evidence="1">
    <location>
        <begin position="244"/>
        <end position="382"/>
    </location>
</feature>
<dbReference type="Gene3D" id="3.30.420.10">
    <property type="entry name" value="Ribonuclease H-like superfamily/Ribonuclease H"/>
    <property type="match status" value="1"/>
</dbReference>
<proteinExistence type="predicted"/>
<sequence length="468" mass="54991">MASKKKTVTVKIELEPQQETAPRKKLRHLSVHEKTMAINLYKYVEESWPVDKFPYKSDIMEKTASLCDINKNTMARLLADYRKFGHFKDNHHYKRNTKIYNKLSNFDKSMIKKKIYNYYLNGKLPRTSSVFDEVNSDKSLPDFTRSTFYRVLKEMGYKFIRRQGETVVTDRDKIIIMRRNYLNKIRKHKAQNHPIYYIDETWIPGASGRSTVTSKQTTTILDEPKRIIIMHTDVGGVIDNSIYCFNSKIKVLDTRETADAENFEKWFEDLLPKLLKNSVVVMSNASHHCRLHERTPNILWTKENITDWMRKKDVPFEESDLKCELLIKAKEAIKKYEAYALDVMAAKHNIEVLRLPEFHSELSPIEIVFKGIKAKIPQTDDFRETYKYFDESLASITTEQWRSAAERVKEEEETLYKLDTLMDQTIDNLFFNIKDIGAYSDTDTDSTMSCSDAINSTDFMIKEEREVD</sequence>
<reference evidence="3" key="1">
    <citation type="submission" date="2025-08" db="UniProtKB">
        <authorList>
            <consortium name="RefSeq"/>
        </authorList>
    </citation>
    <scope>IDENTIFICATION</scope>
    <source>
        <tissue evidence="3">Whole larvae</tissue>
    </source>
</reference>
<keyword evidence="2" id="KW-1185">Reference proteome</keyword>
<dbReference type="AlphaFoldDB" id="A0A6J1WJW9"/>
<dbReference type="GeneID" id="113515043"/>
<dbReference type="PANTHER" id="PTHR33939:SF1">
    <property type="entry name" value="DUF4371 DOMAIN-CONTAINING PROTEIN"/>
    <property type="match status" value="1"/>
</dbReference>
<dbReference type="PANTHER" id="PTHR33939">
    <property type="entry name" value="PROTEIN CBG22215"/>
    <property type="match status" value="1"/>
</dbReference>
<dbReference type="KEGG" id="gmw:113515043"/>
<dbReference type="InterPro" id="IPR038717">
    <property type="entry name" value="Tc1-like_DDE_dom"/>
</dbReference>
<dbReference type="InParanoid" id="A0A6J1WJW9"/>